<dbReference type="GO" id="GO:0005886">
    <property type="term" value="C:plasma membrane"/>
    <property type="evidence" value="ECO:0007669"/>
    <property type="project" value="TreeGrafter"/>
</dbReference>
<dbReference type="InterPro" id="IPR007348">
    <property type="entry name" value="CopC_dom"/>
</dbReference>
<protein>
    <submittedName>
        <fullName evidence="9">Copper resistance protein CopC</fullName>
    </submittedName>
</protein>
<reference evidence="9 11" key="1">
    <citation type="submission" date="2017-02" db="EMBL/GenBank/DDBJ databases">
        <authorList>
            <person name="Peterson S.W."/>
        </authorList>
    </citation>
    <scope>NUCLEOTIDE SEQUENCE [LARGE SCALE GENOMIC DNA]</scope>
    <source>
        <strain evidence="9 11">2B3F</strain>
    </source>
</reference>
<dbReference type="EMBL" id="SPKT01000011">
    <property type="protein sequence ID" value="TFH99083.1"/>
    <property type="molecule type" value="Genomic_DNA"/>
</dbReference>
<keyword evidence="12" id="KW-1185">Reference proteome</keyword>
<evidence type="ECO:0000313" key="12">
    <source>
        <dbReference type="Proteomes" id="UP000297477"/>
    </source>
</evidence>
<keyword evidence="6" id="KW-0812">Transmembrane</keyword>
<gene>
    <name evidence="10" type="ORF">E4A49_06645</name>
    <name evidence="9" type="ORF">FM125_11480</name>
</gene>
<organism evidence="9 11">
    <name type="scientific">Micrococcus lylae</name>
    <dbReference type="NCBI Taxonomy" id="1273"/>
    <lineage>
        <taxon>Bacteria</taxon>
        <taxon>Bacillati</taxon>
        <taxon>Actinomycetota</taxon>
        <taxon>Actinomycetes</taxon>
        <taxon>Micrococcales</taxon>
        <taxon>Micrococcaceae</taxon>
        <taxon>Micrococcus</taxon>
    </lineage>
</organism>
<evidence type="ECO:0000313" key="9">
    <source>
        <dbReference type="EMBL" id="SJN37263.1"/>
    </source>
</evidence>
<evidence type="ECO:0000256" key="6">
    <source>
        <dbReference type="SAM" id="Phobius"/>
    </source>
</evidence>
<feature type="domain" description="CopC" evidence="8">
    <location>
        <begin position="50"/>
        <end position="145"/>
    </location>
</feature>
<evidence type="ECO:0000259" key="8">
    <source>
        <dbReference type="Pfam" id="PF04234"/>
    </source>
</evidence>
<accession>A0A1R4JZR4</accession>
<proteinExistence type="predicted"/>
<feature type="compositionally biased region" description="Low complexity" evidence="5">
    <location>
        <begin position="162"/>
        <end position="201"/>
    </location>
</feature>
<dbReference type="GO" id="GO:0042597">
    <property type="term" value="C:periplasmic space"/>
    <property type="evidence" value="ECO:0007669"/>
    <property type="project" value="InterPro"/>
</dbReference>
<keyword evidence="6" id="KW-1133">Transmembrane helix</keyword>
<dbReference type="InterPro" id="IPR014755">
    <property type="entry name" value="Cu-Rt/internalin_Ig-like"/>
</dbReference>
<reference evidence="10 12" key="2">
    <citation type="submission" date="2019-03" db="EMBL/GenBank/DDBJ databases">
        <title>Reclassification of Micrococcus aloeverae and Micrococcus yunnanensis as later heterotypic synonyms of Micrococcus luteus.</title>
        <authorList>
            <person name="Huang C.-H."/>
        </authorList>
    </citation>
    <scope>NUCLEOTIDE SEQUENCE [LARGE SCALE GENOMIC DNA]</scope>
    <source>
        <strain evidence="10 12">BCRC 12151</strain>
    </source>
</reference>
<sequence length="250" mass="25787">MHLNAMHTCTERVREDVIPRRRRTAALTAALALAAAPVAGVALAAPAQAHDELLSSTPEAGQTLIEAPDEVSLTFSGNLIDGQGIQNLIRVRDADGNQWQADSGTVEGDTFSAAVCPDLPNGDYELAYRVVYSDGHSEERRLDFTLDAEGAPEAGTVPEDCGVAAESAGGSAAEEATDASQAAEENGQAAQASGDPAATTEAQDDQAQEPGLPGWVWGLGLGGVAVIGLAAVLMFRKASALGHTDTPEDR</sequence>
<dbReference type="RefSeq" id="WP_067189737.1">
    <property type="nucleotide sequence ID" value="NZ_FUKP01000073.1"/>
</dbReference>
<evidence type="ECO:0000256" key="4">
    <source>
        <dbReference type="ARBA" id="ARBA00023008"/>
    </source>
</evidence>
<evidence type="ECO:0000256" key="1">
    <source>
        <dbReference type="ARBA" id="ARBA00004196"/>
    </source>
</evidence>
<dbReference type="PANTHER" id="PTHR34820:SF4">
    <property type="entry name" value="INNER MEMBRANE PROTEIN YEBZ"/>
    <property type="match status" value="1"/>
</dbReference>
<feature type="signal peptide" evidence="7">
    <location>
        <begin position="1"/>
        <end position="44"/>
    </location>
</feature>
<dbReference type="OrthoDB" id="5242236at2"/>
<dbReference type="EMBL" id="FUKP01000073">
    <property type="protein sequence ID" value="SJN37263.1"/>
    <property type="molecule type" value="Genomic_DNA"/>
</dbReference>
<dbReference type="AlphaFoldDB" id="A0A1R4JZR4"/>
<dbReference type="Pfam" id="PF04234">
    <property type="entry name" value="CopC"/>
    <property type="match status" value="1"/>
</dbReference>
<feature type="chain" id="PRO_5043545593" evidence="7">
    <location>
        <begin position="45"/>
        <end position="250"/>
    </location>
</feature>
<name>A0A1R4JZR4_9MICC</name>
<dbReference type="SUPFAM" id="SSF81296">
    <property type="entry name" value="E set domains"/>
    <property type="match status" value="1"/>
</dbReference>
<comment type="subcellular location">
    <subcellularLocation>
        <location evidence="1">Cell envelope</location>
    </subcellularLocation>
</comment>
<feature type="region of interest" description="Disordered" evidence="5">
    <location>
        <begin position="151"/>
        <end position="211"/>
    </location>
</feature>
<dbReference type="GO" id="GO:0005507">
    <property type="term" value="F:copper ion binding"/>
    <property type="evidence" value="ECO:0007669"/>
    <property type="project" value="InterPro"/>
</dbReference>
<dbReference type="GO" id="GO:0006825">
    <property type="term" value="P:copper ion transport"/>
    <property type="evidence" value="ECO:0007669"/>
    <property type="project" value="InterPro"/>
</dbReference>
<dbReference type="GO" id="GO:0030313">
    <property type="term" value="C:cell envelope"/>
    <property type="evidence" value="ECO:0007669"/>
    <property type="project" value="UniProtKB-SubCell"/>
</dbReference>
<dbReference type="InterPro" id="IPR032694">
    <property type="entry name" value="CopC/D"/>
</dbReference>
<dbReference type="Gene3D" id="2.60.40.1220">
    <property type="match status" value="1"/>
</dbReference>
<evidence type="ECO:0000313" key="10">
    <source>
        <dbReference type="EMBL" id="TFH99083.1"/>
    </source>
</evidence>
<evidence type="ECO:0000256" key="7">
    <source>
        <dbReference type="SAM" id="SignalP"/>
    </source>
</evidence>
<keyword evidence="6" id="KW-0472">Membrane</keyword>
<dbReference type="PANTHER" id="PTHR34820">
    <property type="entry name" value="INNER MEMBRANE PROTEIN YEBZ"/>
    <property type="match status" value="1"/>
</dbReference>
<dbReference type="GO" id="GO:0046688">
    <property type="term" value="P:response to copper ion"/>
    <property type="evidence" value="ECO:0007669"/>
    <property type="project" value="InterPro"/>
</dbReference>
<evidence type="ECO:0000256" key="5">
    <source>
        <dbReference type="SAM" id="MobiDB-lite"/>
    </source>
</evidence>
<dbReference type="Proteomes" id="UP000297477">
    <property type="component" value="Unassembled WGS sequence"/>
</dbReference>
<keyword evidence="3 7" id="KW-0732">Signal</keyword>
<evidence type="ECO:0000256" key="3">
    <source>
        <dbReference type="ARBA" id="ARBA00022729"/>
    </source>
</evidence>
<feature type="transmembrane region" description="Helical" evidence="6">
    <location>
        <begin position="215"/>
        <end position="235"/>
    </location>
</feature>
<keyword evidence="2" id="KW-0479">Metal-binding</keyword>
<keyword evidence="4" id="KW-0186">Copper</keyword>
<dbReference type="InterPro" id="IPR014756">
    <property type="entry name" value="Ig_E-set"/>
</dbReference>
<evidence type="ECO:0000313" key="11">
    <source>
        <dbReference type="Proteomes" id="UP000196230"/>
    </source>
</evidence>
<evidence type="ECO:0000256" key="2">
    <source>
        <dbReference type="ARBA" id="ARBA00022723"/>
    </source>
</evidence>
<dbReference type="Proteomes" id="UP000196230">
    <property type="component" value="Unassembled WGS sequence"/>
</dbReference>